<keyword evidence="1" id="KW-0812">Transmembrane</keyword>
<keyword evidence="3" id="KW-1185">Reference proteome</keyword>
<accession>A0A7G7MGZ8</accession>
<evidence type="ECO:0000313" key="2">
    <source>
        <dbReference type="EMBL" id="QNG52059.1"/>
    </source>
</evidence>
<dbReference type="RefSeq" id="WP_185718810.1">
    <property type="nucleotide sequence ID" value="NZ_BAAAWI010000001.1"/>
</dbReference>
<feature type="transmembrane region" description="Helical" evidence="1">
    <location>
        <begin position="66"/>
        <end position="88"/>
    </location>
</feature>
<reference evidence="2 3" key="1">
    <citation type="submission" date="2020-08" db="EMBL/GenBank/DDBJ databases">
        <authorList>
            <person name="Mo P."/>
        </authorList>
    </citation>
    <scope>NUCLEOTIDE SEQUENCE [LARGE SCALE GENOMIC DNA]</scope>
    <source>
        <strain evidence="2 3">CGMCC 4.1532</strain>
    </source>
</reference>
<evidence type="ECO:0000313" key="3">
    <source>
        <dbReference type="Proteomes" id="UP000515728"/>
    </source>
</evidence>
<proteinExistence type="predicted"/>
<dbReference type="AlphaFoldDB" id="A0A7G7MGZ8"/>
<dbReference type="EMBL" id="CP060131">
    <property type="protein sequence ID" value="QNG52059.1"/>
    <property type="molecule type" value="Genomic_DNA"/>
</dbReference>
<name>A0A7G7MGZ8_9PSEU</name>
<keyword evidence="1" id="KW-1133">Transmembrane helix</keyword>
<keyword evidence="1" id="KW-0472">Membrane</keyword>
<gene>
    <name evidence="2" type="ORF">H6H00_29035</name>
</gene>
<evidence type="ECO:0000256" key="1">
    <source>
        <dbReference type="SAM" id="Phobius"/>
    </source>
</evidence>
<dbReference type="InterPro" id="IPR046151">
    <property type="entry name" value="DUF6153"/>
</dbReference>
<feature type="transmembrane region" description="Helical" evidence="1">
    <location>
        <begin position="12"/>
        <end position="32"/>
    </location>
</feature>
<dbReference type="Proteomes" id="UP000515728">
    <property type="component" value="Chromosome"/>
</dbReference>
<dbReference type="KEGG" id="ppel:H6H00_29035"/>
<sequence>MIRSVALRGRRAIMLGVLIAGLFVGLVGMHHLSVMTPDSPAISAAAMAGSDMESDPAHPGEDHGSASLHLCLAVLTAVAILLVSAVLWRRPGLARVAHRAGTSRVRPAPRAPPATAPARLALLCVLRT</sequence>
<organism evidence="2 3">
    <name type="scientific">Pseudonocardia petroleophila</name>
    <dbReference type="NCBI Taxonomy" id="37331"/>
    <lineage>
        <taxon>Bacteria</taxon>
        <taxon>Bacillati</taxon>
        <taxon>Actinomycetota</taxon>
        <taxon>Actinomycetes</taxon>
        <taxon>Pseudonocardiales</taxon>
        <taxon>Pseudonocardiaceae</taxon>
        <taxon>Pseudonocardia</taxon>
    </lineage>
</organism>
<dbReference type="Pfam" id="PF19650">
    <property type="entry name" value="DUF6153"/>
    <property type="match status" value="1"/>
</dbReference>
<protein>
    <submittedName>
        <fullName evidence="2">Uncharacterized protein</fullName>
    </submittedName>
</protein>